<dbReference type="Proteomes" id="UP000256541">
    <property type="component" value="Unassembled WGS sequence"/>
</dbReference>
<evidence type="ECO:0000313" key="3">
    <source>
        <dbReference type="EMBL" id="RFA12116.1"/>
    </source>
</evidence>
<feature type="region of interest" description="Disordered" evidence="1">
    <location>
        <begin position="113"/>
        <end position="139"/>
    </location>
</feature>
<name>A0A3E0VQE9_9MICO</name>
<gene>
    <name evidence="3" type="ORF">B7R22_16935</name>
</gene>
<evidence type="ECO:0000256" key="1">
    <source>
        <dbReference type="SAM" id="MobiDB-lite"/>
    </source>
</evidence>
<dbReference type="SUPFAM" id="SSF47413">
    <property type="entry name" value="lambda repressor-like DNA-binding domains"/>
    <property type="match status" value="1"/>
</dbReference>
<accession>A0A3E0VQE9</accession>
<proteinExistence type="predicted"/>
<protein>
    <recommendedName>
        <fullName evidence="2">HTH cro/C1-type domain-containing protein</fullName>
    </recommendedName>
</protein>
<dbReference type="InterPro" id="IPR001387">
    <property type="entry name" value="Cro/C1-type_HTH"/>
</dbReference>
<dbReference type="Pfam" id="PF13443">
    <property type="entry name" value="HTH_26"/>
    <property type="match status" value="1"/>
</dbReference>
<dbReference type="InterPro" id="IPR010982">
    <property type="entry name" value="Lambda_DNA-bd_dom_sf"/>
</dbReference>
<organism evidence="3 4">
    <name type="scientific">Subtercola boreus</name>
    <dbReference type="NCBI Taxonomy" id="120213"/>
    <lineage>
        <taxon>Bacteria</taxon>
        <taxon>Bacillati</taxon>
        <taxon>Actinomycetota</taxon>
        <taxon>Actinomycetes</taxon>
        <taxon>Micrococcales</taxon>
        <taxon>Microbacteriaceae</taxon>
        <taxon>Subtercola</taxon>
    </lineage>
</organism>
<feature type="domain" description="HTH cro/C1-type" evidence="2">
    <location>
        <begin position="25"/>
        <end position="76"/>
    </location>
</feature>
<dbReference type="GO" id="GO:0003677">
    <property type="term" value="F:DNA binding"/>
    <property type="evidence" value="ECO:0007669"/>
    <property type="project" value="InterPro"/>
</dbReference>
<dbReference type="AlphaFoldDB" id="A0A3E0VQE9"/>
<dbReference type="EMBL" id="NBXB01000045">
    <property type="protein sequence ID" value="RFA12116.1"/>
    <property type="molecule type" value="Genomic_DNA"/>
</dbReference>
<sequence>MNASLKGSLDTLSFRPVAGCIYVALGRSEKKVADLAEAVGVSRTTMYDRLASPGTLTLSEVVSICDALELRPRDLVGSLTDPQTGRRFTRNPLFGSAEIDGFHVSGHPAATFPAHKKCPPTAIGGRSRKAPKMPSATSTIPDEAVDARGRVRTRDYDTSWLAAVMITSADLSDLKQAILLILKFRGPSTDDEIYAAYLETDAPRRTPQRVRTARHEMTVQHKPALVKEHAELGSSALGNQAEKWEVAL</sequence>
<reference evidence="3 4" key="1">
    <citation type="submission" date="2017-04" db="EMBL/GenBank/DDBJ databases">
        <title>Comparative genome analysis of Subtercola boreus.</title>
        <authorList>
            <person name="Cho Y.-J."/>
            <person name="Cho A."/>
            <person name="Kim O.-S."/>
            <person name="Lee J.-I."/>
        </authorList>
    </citation>
    <scope>NUCLEOTIDE SEQUENCE [LARGE SCALE GENOMIC DNA]</scope>
    <source>
        <strain evidence="3 4">P27479</strain>
    </source>
</reference>
<comment type="caution">
    <text evidence="3">The sequence shown here is derived from an EMBL/GenBank/DDBJ whole genome shotgun (WGS) entry which is preliminary data.</text>
</comment>
<evidence type="ECO:0000313" key="4">
    <source>
        <dbReference type="Proteomes" id="UP000256541"/>
    </source>
</evidence>
<dbReference type="RefSeq" id="WP_116412892.1">
    <property type="nucleotide sequence ID" value="NZ_NBXB01000045.1"/>
</dbReference>
<evidence type="ECO:0000259" key="2">
    <source>
        <dbReference type="Pfam" id="PF13443"/>
    </source>
</evidence>